<protein>
    <submittedName>
        <fullName evidence="3">O-succinylbenzoate--CoA ligase</fullName>
        <ecNumber evidence="3">6.2.1.26</ecNumber>
    </submittedName>
</protein>
<dbReference type="EC" id="6.2.1.26" evidence="3"/>
<dbReference type="InterPro" id="IPR042099">
    <property type="entry name" value="ANL_N_sf"/>
</dbReference>
<evidence type="ECO:0000259" key="2">
    <source>
        <dbReference type="Pfam" id="PF13193"/>
    </source>
</evidence>
<dbReference type="PROSITE" id="PS00455">
    <property type="entry name" value="AMP_BINDING"/>
    <property type="match status" value="1"/>
</dbReference>
<dbReference type="PANTHER" id="PTHR43201">
    <property type="entry name" value="ACYL-COA SYNTHETASE"/>
    <property type="match status" value="1"/>
</dbReference>
<evidence type="ECO:0000313" key="3">
    <source>
        <dbReference type="EMBL" id="TWT25624.1"/>
    </source>
</evidence>
<proteinExistence type="predicted"/>
<keyword evidence="3" id="KW-0436">Ligase</keyword>
<dbReference type="GO" id="GO:0006631">
    <property type="term" value="P:fatty acid metabolic process"/>
    <property type="evidence" value="ECO:0007669"/>
    <property type="project" value="TreeGrafter"/>
</dbReference>
<dbReference type="Gene3D" id="3.40.50.12780">
    <property type="entry name" value="N-terminal domain of ligase-like"/>
    <property type="match status" value="1"/>
</dbReference>
<comment type="caution">
    <text evidence="3">The sequence shown here is derived from an EMBL/GenBank/DDBJ whole genome shotgun (WGS) entry which is preliminary data.</text>
</comment>
<dbReference type="EMBL" id="VOHM01000011">
    <property type="protein sequence ID" value="TWT25624.1"/>
    <property type="molecule type" value="Genomic_DNA"/>
</dbReference>
<dbReference type="GO" id="GO:0031956">
    <property type="term" value="F:medium-chain fatty acid-CoA ligase activity"/>
    <property type="evidence" value="ECO:0007669"/>
    <property type="project" value="TreeGrafter"/>
</dbReference>
<dbReference type="InterPro" id="IPR025110">
    <property type="entry name" value="AMP-bd_C"/>
</dbReference>
<sequence>MLRPITVPTADPTRILPHLVAAISGEETLLPLPPDPEQAQALATALRVGQPIAPEIALVVATSGSTGTPKGALLTPHNLVSSADATHQALGGEGQWLLALPGHHIAGIQVLVRALVAGVEPLALDVAKGFDVHRFASLAHQLADLGDRTYTSLVPLQLLKAMETLAGIEALRRFDAILVGGAPTTAKTKRQCEELGIRIVTTYGSSETAGGCVYDGRPIPGAKVRVSNGRVFLSGPMVAAGYRNHVPNVFVDGWYATQDSGVIADGKLQVTGRIDAVIDSGGLKLHPEVLEQAILSLDGVDMACVVGIPHPRLGQAIAAVYSGSRTPDQVVEGLEDLPRWQLPKHILQVTALPLAGPGKIDRRAVAKMF</sequence>
<dbReference type="SUPFAM" id="SSF56801">
    <property type="entry name" value="Acetyl-CoA synthetase-like"/>
    <property type="match status" value="1"/>
</dbReference>
<dbReference type="InterPro" id="IPR045851">
    <property type="entry name" value="AMP-bd_C_sf"/>
</dbReference>
<dbReference type="GO" id="GO:0008756">
    <property type="term" value="F:o-succinylbenzoate-CoA ligase activity"/>
    <property type="evidence" value="ECO:0007669"/>
    <property type="project" value="UniProtKB-EC"/>
</dbReference>
<gene>
    <name evidence="3" type="ORF">FRX94_06495</name>
</gene>
<evidence type="ECO:0000313" key="4">
    <source>
        <dbReference type="Proteomes" id="UP000320791"/>
    </source>
</evidence>
<feature type="domain" description="AMP-binding enzyme C-terminal" evidence="2">
    <location>
        <begin position="290"/>
        <end position="359"/>
    </location>
</feature>
<feature type="domain" description="AMP-dependent synthetase/ligase" evidence="1">
    <location>
        <begin position="48"/>
        <end position="226"/>
    </location>
</feature>
<dbReference type="InterPro" id="IPR020845">
    <property type="entry name" value="AMP-binding_CS"/>
</dbReference>
<dbReference type="OrthoDB" id="9803968at2"/>
<dbReference type="Pfam" id="PF13193">
    <property type="entry name" value="AMP-binding_C"/>
    <property type="match status" value="1"/>
</dbReference>
<dbReference type="PANTHER" id="PTHR43201:SF32">
    <property type="entry name" value="2-SUCCINYLBENZOATE--COA LIGASE, CHLOROPLASTIC_PEROXISOMAL"/>
    <property type="match status" value="1"/>
</dbReference>
<reference evidence="3 4" key="1">
    <citation type="submission" date="2019-08" db="EMBL/GenBank/DDBJ databases">
        <authorList>
            <person name="Lei W."/>
        </authorList>
    </citation>
    <scope>NUCLEOTIDE SEQUENCE [LARGE SCALE GENOMIC DNA]</scope>
    <source>
        <strain evidence="3 4">CCUG 58627</strain>
    </source>
</reference>
<dbReference type="AlphaFoldDB" id="A0A5C5UHH5"/>
<name>A0A5C5UHH5_9CORY</name>
<dbReference type="InterPro" id="IPR000873">
    <property type="entry name" value="AMP-dep_synth/lig_dom"/>
</dbReference>
<dbReference type="Pfam" id="PF00501">
    <property type="entry name" value="AMP-binding"/>
    <property type="match status" value="1"/>
</dbReference>
<keyword evidence="4" id="KW-1185">Reference proteome</keyword>
<accession>A0A5C5UHH5</accession>
<dbReference type="Proteomes" id="UP000320791">
    <property type="component" value="Unassembled WGS sequence"/>
</dbReference>
<dbReference type="Gene3D" id="3.30.300.30">
    <property type="match status" value="1"/>
</dbReference>
<dbReference type="NCBIfam" id="NF005877">
    <property type="entry name" value="PRK07824.1"/>
    <property type="match status" value="1"/>
</dbReference>
<evidence type="ECO:0000259" key="1">
    <source>
        <dbReference type="Pfam" id="PF00501"/>
    </source>
</evidence>
<organism evidence="3 4">
    <name type="scientific">Corynebacterium canis</name>
    <dbReference type="NCBI Taxonomy" id="679663"/>
    <lineage>
        <taxon>Bacteria</taxon>
        <taxon>Bacillati</taxon>
        <taxon>Actinomycetota</taxon>
        <taxon>Actinomycetes</taxon>
        <taxon>Mycobacteriales</taxon>
        <taxon>Corynebacteriaceae</taxon>
        <taxon>Corynebacterium</taxon>
    </lineage>
</organism>